<comment type="caution">
    <text evidence="10">The sequence shown here is derived from an EMBL/GenBank/DDBJ whole genome shotgun (WGS) entry which is preliminary data.</text>
</comment>
<dbReference type="PANTHER" id="PTHR22683">
    <property type="entry name" value="SPORULATION PROTEIN RELATED"/>
    <property type="match status" value="1"/>
</dbReference>
<keyword evidence="11" id="KW-1185">Reference proteome</keyword>
<dbReference type="InterPro" id="IPR041027">
    <property type="entry name" value="FtsK_alpha"/>
</dbReference>
<dbReference type="InterPro" id="IPR036388">
    <property type="entry name" value="WH-like_DNA-bd_sf"/>
</dbReference>
<evidence type="ECO:0000313" key="11">
    <source>
        <dbReference type="Proteomes" id="UP000662678"/>
    </source>
</evidence>
<dbReference type="Pfam" id="PF09397">
    <property type="entry name" value="FtsK_gamma"/>
    <property type="match status" value="1"/>
</dbReference>
<evidence type="ECO:0000256" key="2">
    <source>
        <dbReference type="ARBA" id="ARBA00006474"/>
    </source>
</evidence>
<feature type="binding site" evidence="7">
    <location>
        <begin position="598"/>
        <end position="605"/>
    </location>
    <ligand>
        <name>ATP</name>
        <dbReference type="ChEBI" id="CHEBI:30616"/>
    </ligand>
</feature>
<dbReference type="Gene3D" id="1.10.10.10">
    <property type="entry name" value="Winged helix-like DNA-binding domain superfamily/Winged helix DNA-binding domain"/>
    <property type="match status" value="1"/>
</dbReference>
<feature type="region of interest" description="Disordered" evidence="8">
    <location>
        <begin position="249"/>
        <end position="269"/>
    </location>
</feature>
<reference evidence="11" key="1">
    <citation type="journal article" date="2019" name="Int. J. Syst. Evol. Microbiol.">
        <title>The Global Catalogue of Microorganisms (GCM) 10K type strain sequencing project: providing services to taxonomists for standard genome sequencing and annotation.</title>
        <authorList>
            <consortium name="The Broad Institute Genomics Platform"/>
            <consortium name="The Broad Institute Genome Sequencing Center for Infectious Disease"/>
            <person name="Wu L."/>
            <person name="Ma J."/>
        </authorList>
    </citation>
    <scope>NUCLEOTIDE SEQUENCE [LARGE SCALE GENOMIC DNA]</scope>
    <source>
        <strain evidence="11">KCTC 23713</strain>
    </source>
</reference>
<evidence type="ECO:0000259" key="9">
    <source>
        <dbReference type="PROSITE" id="PS50901"/>
    </source>
</evidence>
<dbReference type="Gene3D" id="3.30.980.40">
    <property type="match status" value="1"/>
</dbReference>
<dbReference type="Pfam" id="PF17854">
    <property type="entry name" value="FtsK_alpha"/>
    <property type="match status" value="1"/>
</dbReference>
<keyword evidence="3 7" id="KW-0547">Nucleotide-binding</keyword>
<keyword evidence="4 7" id="KW-0067">ATP-binding</keyword>
<dbReference type="InterPro" id="IPR002543">
    <property type="entry name" value="FtsK_dom"/>
</dbReference>
<dbReference type="InterPro" id="IPR018541">
    <property type="entry name" value="Ftsk_gamma"/>
</dbReference>
<accession>A0ABQ3HCL1</accession>
<name>A0ABQ3HCL1_9NEIS</name>
<dbReference type="EMBL" id="BMYP01000020">
    <property type="protein sequence ID" value="GHD77497.1"/>
    <property type="molecule type" value="Genomic_DNA"/>
</dbReference>
<dbReference type="Pfam" id="PF01580">
    <property type="entry name" value="FtsK_SpoIIIE"/>
    <property type="match status" value="1"/>
</dbReference>
<feature type="compositionally biased region" description="Low complexity" evidence="8">
    <location>
        <begin position="86"/>
        <end position="102"/>
    </location>
</feature>
<dbReference type="InterPro" id="IPR036390">
    <property type="entry name" value="WH_DNA-bd_sf"/>
</dbReference>
<dbReference type="SMART" id="SM00843">
    <property type="entry name" value="Ftsk_gamma"/>
    <property type="match status" value="1"/>
</dbReference>
<sequence>MLWLLTLPLLFTVLLLWALNSGRLKNTPLQARWDELFAGAPDDDAATPAPGDQPATDTPPAGLPWTPHVTPRPPRRSGLQAEDDAGPAASKPPAADSPVTAPAAPPLVELPLAVPRYIRKPALAAAAQADRLPVIGLAEVQHNLQSDVQRRQKLAVSERRQRRLQQDEDSALPLIDPDEVRASLQQLHGKRDTAPPPPKPVVVLQPTPVMRTPSAAHRPDEQTRQRNAEALFGAGSRFAAAGKVSPEPAITPAITPANSSLPPAEPAPAAAALPATGNDMVAALLAGVAVVTTPAAMSPAAVPAHDGDSALLPASAGTARDDADGQACIGTAPQPEVTTEVADTGVPLAVAAHAAALDAAEKASVPEAAADIVWHLLADDEPAAEEAAPAGLVWQLIDEPVPAANLAAPFDVPAQPDTAATLAAAPATVAAAPRPHSVPVVYGDACLPPLALLRPPESDKAVQSEDYLIERGILIEEKCAEFKVKVAVVDAYAGPVITRYEVEPAVGVRGSQVVNLAKDLSRALGVASIRVVETIPGKTCMGLELPNPKRQMIRLSEIFSAEVFQHSASKLTLALGQDISGAPVVMDLAKAPHLLVAGTTGSGKSVGVNAMILSMLYKATPDEVRFIMIDPKMLELSVYNDIPHLLAPVVTDMKLAANALNWCVGEMEKRYRLMSHLGVRNLAGYNDKVRAAEARGQRLTNPFSLTPETPEPLATLPFIVVVVDEFADLMMVAGKKIEELIARLAQKARAAGIHLILATQRPSVDVITGLIKANIPTRIAFQVSSKIDSRTILDQMGAESLLGQGDMLYLPPGTGYPQRVHGAFVTDEEVHAIVEDLKQWGEPDYVEGLLTGEAAADDEQAEAKGRATASESDPLYDEAVEIVLRTRKASISSVQRQLRIGYNRAARLIEDMEAAGIVSAMENNGNRTVLVPQRGDY</sequence>
<evidence type="ECO:0000256" key="1">
    <source>
        <dbReference type="ARBA" id="ARBA00004533"/>
    </source>
</evidence>
<organism evidence="10 11">
    <name type="scientific">Vogesella fluminis</name>
    <dbReference type="NCBI Taxonomy" id="1069161"/>
    <lineage>
        <taxon>Bacteria</taxon>
        <taxon>Pseudomonadati</taxon>
        <taxon>Pseudomonadota</taxon>
        <taxon>Betaproteobacteria</taxon>
        <taxon>Neisseriales</taxon>
        <taxon>Chromobacteriaceae</taxon>
        <taxon>Vogesella</taxon>
    </lineage>
</organism>
<proteinExistence type="inferred from homology"/>
<dbReference type="Proteomes" id="UP000662678">
    <property type="component" value="Unassembled WGS sequence"/>
</dbReference>
<dbReference type="Gene3D" id="3.40.50.300">
    <property type="entry name" value="P-loop containing nucleotide triphosphate hydrolases"/>
    <property type="match status" value="1"/>
</dbReference>
<dbReference type="SUPFAM" id="SSF46785">
    <property type="entry name" value="Winged helix' DNA-binding domain"/>
    <property type="match status" value="1"/>
</dbReference>
<dbReference type="CDD" id="cd01127">
    <property type="entry name" value="TrwB_TraG_TraD_VirD4"/>
    <property type="match status" value="1"/>
</dbReference>
<evidence type="ECO:0000256" key="3">
    <source>
        <dbReference type="ARBA" id="ARBA00022741"/>
    </source>
</evidence>
<evidence type="ECO:0000256" key="8">
    <source>
        <dbReference type="SAM" id="MobiDB-lite"/>
    </source>
</evidence>
<evidence type="ECO:0000256" key="6">
    <source>
        <dbReference type="ARBA" id="ARBA00024784"/>
    </source>
</evidence>
<dbReference type="PROSITE" id="PS50901">
    <property type="entry name" value="FTSK"/>
    <property type="match status" value="1"/>
</dbReference>
<keyword evidence="5" id="KW-0238">DNA-binding</keyword>
<feature type="region of interest" description="Disordered" evidence="8">
    <location>
        <begin position="40"/>
        <end position="102"/>
    </location>
</feature>
<gene>
    <name evidence="10" type="ORF">GCM10011419_18300</name>
</gene>
<evidence type="ECO:0000256" key="5">
    <source>
        <dbReference type="ARBA" id="ARBA00023125"/>
    </source>
</evidence>
<dbReference type="SUPFAM" id="SSF52540">
    <property type="entry name" value="P-loop containing nucleoside triphosphate hydrolases"/>
    <property type="match status" value="1"/>
</dbReference>
<dbReference type="PANTHER" id="PTHR22683:SF41">
    <property type="entry name" value="DNA TRANSLOCASE FTSK"/>
    <property type="match status" value="1"/>
</dbReference>
<comment type="function">
    <text evidence="6">Essential cell division protein that coordinates cell division and chromosome segregation. The N-terminus is involved in assembly of the cell-division machinery. The C-terminus functions as a DNA motor that moves dsDNA in an ATP-dependent manner towards the dif recombination site, which is located within the replication terminus region. Translocation stops specifically at Xer-dif sites, where FtsK interacts with the Xer recombinase, allowing activation of chromosome unlinking by recombination. FtsK orienting polar sequences (KOPS) guide the direction of DNA translocation. FtsK can remove proteins from DNA as it translocates, but translocation stops specifically at XerCD-dif site, thereby preventing removal of XerC and XerD from dif.</text>
</comment>
<feature type="domain" description="FtsK" evidence="9">
    <location>
        <begin position="581"/>
        <end position="790"/>
    </location>
</feature>
<evidence type="ECO:0000256" key="7">
    <source>
        <dbReference type="PROSITE-ProRule" id="PRU00289"/>
    </source>
</evidence>
<feature type="region of interest" description="Disordered" evidence="8">
    <location>
        <begin position="157"/>
        <end position="177"/>
    </location>
</feature>
<dbReference type="RefSeq" id="WP_189353342.1">
    <property type="nucleotide sequence ID" value="NZ_BMYP01000020.1"/>
</dbReference>
<evidence type="ECO:0000313" key="10">
    <source>
        <dbReference type="EMBL" id="GHD77497.1"/>
    </source>
</evidence>
<evidence type="ECO:0000256" key="4">
    <source>
        <dbReference type="ARBA" id="ARBA00022840"/>
    </source>
</evidence>
<dbReference type="InterPro" id="IPR027417">
    <property type="entry name" value="P-loop_NTPase"/>
</dbReference>
<dbReference type="InterPro" id="IPR050206">
    <property type="entry name" value="FtsK/SpoIIIE/SftA"/>
</dbReference>
<comment type="subcellular location">
    <subcellularLocation>
        <location evidence="1">Cell inner membrane</location>
    </subcellularLocation>
</comment>
<protein>
    <recommendedName>
        <fullName evidence="9">FtsK domain-containing protein</fullName>
    </recommendedName>
</protein>
<comment type="similarity">
    <text evidence="2">Belongs to the FtsK/SpoIIIE/SftA family.</text>
</comment>
<feature type="compositionally biased region" description="Low complexity" evidence="8">
    <location>
        <begin position="46"/>
        <end position="60"/>
    </location>
</feature>